<feature type="compositionally biased region" description="Polar residues" evidence="1">
    <location>
        <begin position="296"/>
        <end position="309"/>
    </location>
</feature>
<dbReference type="InterPro" id="IPR027417">
    <property type="entry name" value="P-loop_NTPase"/>
</dbReference>
<comment type="caution">
    <text evidence="3">The sequence shown here is derived from an EMBL/GenBank/DDBJ whole genome shotgun (WGS) entry which is preliminary data.</text>
</comment>
<feature type="domain" description="Helicase ATP-binding" evidence="2">
    <location>
        <begin position="1788"/>
        <end position="2059"/>
    </location>
</feature>
<feature type="compositionally biased region" description="Polar residues" evidence="1">
    <location>
        <begin position="243"/>
        <end position="252"/>
    </location>
</feature>
<protein>
    <submittedName>
        <fullName evidence="3">Protein, SNF2 family</fullName>
    </submittedName>
</protein>
<dbReference type="HOGENOM" id="CLU_000181_0_1_9"/>
<dbReference type="GO" id="GO:0016787">
    <property type="term" value="F:hydrolase activity"/>
    <property type="evidence" value="ECO:0007669"/>
    <property type="project" value="InterPro"/>
</dbReference>
<dbReference type="Proteomes" id="UP000016658">
    <property type="component" value="Unassembled WGS sequence"/>
</dbReference>
<dbReference type="PANTHER" id="PTHR41313">
    <property type="entry name" value="ADENINE-SPECIFIC METHYLTRANSFERASE"/>
    <property type="match status" value="1"/>
</dbReference>
<dbReference type="PATRIC" id="fig|649755.3.peg.105"/>
<feature type="compositionally biased region" description="Polar residues" evidence="1">
    <location>
        <begin position="260"/>
        <end position="270"/>
    </location>
</feature>
<dbReference type="GO" id="GO:0003677">
    <property type="term" value="F:DNA binding"/>
    <property type="evidence" value="ECO:0007669"/>
    <property type="project" value="InterPro"/>
</dbReference>
<dbReference type="GO" id="GO:0005524">
    <property type="term" value="F:ATP binding"/>
    <property type="evidence" value="ECO:0007669"/>
    <property type="project" value="InterPro"/>
</dbReference>
<accession>U2PUT0</accession>
<dbReference type="Gene3D" id="3.40.50.300">
    <property type="entry name" value="P-loop containing nucleotide triphosphate hydrolases"/>
    <property type="match status" value="2"/>
</dbReference>
<dbReference type="InterPro" id="IPR014001">
    <property type="entry name" value="Helicase_ATP-bd"/>
</dbReference>
<dbReference type="PANTHER" id="PTHR41313:SF1">
    <property type="entry name" value="DNA METHYLASE ADENINE-SPECIFIC DOMAIN-CONTAINING PROTEIN"/>
    <property type="match status" value="1"/>
</dbReference>
<reference evidence="3 4" key="1">
    <citation type="submission" date="2013-06" db="EMBL/GenBank/DDBJ databases">
        <authorList>
            <person name="Weinstock G."/>
            <person name="Sodergren E."/>
            <person name="Lobos E.A."/>
            <person name="Fulton L."/>
            <person name="Fulton R."/>
            <person name="Courtney L."/>
            <person name="Fronick C."/>
            <person name="O'Laughlin M."/>
            <person name="Godfrey J."/>
            <person name="Wilson R.M."/>
            <person name="Miner T."/>
            <person name="Farmer C."/>
            <person name="Delehaunty K."/>
            <person name="Cordes M."/>
            <person name="Minx P."/>
            <person name="Tomlinson C."/>
            <person name="Chen J."/>
            <person name="Wollam A."/>
            <person name="Pepin K.H."/>
            <person name="Bhonagiri V."/>
            <person name="Zhang X."/>
            <person name="Warren W."/>
            <person name="Mitreva M."/>
            <person name="Mardis E.R."/>
            <person name="Wilson R.K."/>
        </authorList>
    </citation>
    <scope>NUCLEOTIDE SEQUENCE [LARGE SCALE GENOMIC DNA]</scope>
    <source>
        <strain evidence="3 4">ATCC 27803</strain>
    </source>
</reference>
<dbReference type="InterPro" id="IPR054203">
    <property type="entry name" value="DUF6908"/>
</dbReference>
<feature type="compositionally biased region" description="Basic and acidic residues" evidence="1">
    <location>
        <begin position="227"/>
        <end position="242"/>
    </location>
</feature>
<name>U2PUT0_9FIRM</name>
<dbReference type="Pfam" id="PF21849">
    <property type="entry name" value="DUF6908"/>
    <property type="match status" value="1"/>
</dbReference>
<dbReference type="SUPFAM" id="SSF52540">
    <property type="entry name" value="P-loop containing nucleoside triphosphate hydrolases"/>
    <property type="match status" value="2"/>
</dbReference>
<dbReference type="InterPro" id="IPR006935">
    <property type="entry name" value="Helicase/UvrB_N"/>
</dbReference>
<evidence type="ECO:0000313" key="3">
    <source>
        <dbReference type="EMBL" id="ERK47509.1"/>
    </source>
</evidence>
<dbReference type="InterPro" id="IPR029063">
    <property type="entry name" value="SAM-dependent_MTases_sf"/>
</dbReference>
<gene>
    <name evidence="3" type="ORF">HMPREF0367_00113</name>
</gene>
<dbReference type="Gene3D" id="3.40.50.150">
    <property type="entry name" value="Vaccinia Virus protein VP39"/>
    <property type="match status" value="1"/>
</dbReference>
<proteinExistence type="predicted"/>
<evidence type="ECO:0000259" key="2">
    <source>
        <dbReference type="SMART" id="SM00487"/>
    </source>
</evidence>
<sequence length="2340" mass="270617">MSFLKTSAWMYKFSFDDQLLIYAQRPDARACASYETWNDKLHRWIKRGSKGIALLNENGTLRYVFDISDTRSPENKPLHLWSVDMTNEEEFIEMIVDKYGPFESTLDYGQAVILMSKTIVEDNYQDYFSSLKKFNQESILSELEDHEIEGKFKNLLTNSMAYQILHRSGVDPDNYFTEDDFYAIRDFDTLDTISQLGIASRDLCEIGMTDISLKSREIMIRTFEENKKTRQNKSEEKERSVSDENNSIQSSWGFPISRSEAGTTSVQQSLRKVEIQLPQDKPSRLSVSLEGKERTQQSLKRNRYTSQAENGYPDESIITESTRSQQRNTSNGMGTTHEQSQTTGRGNDPQRTDLQLDLGFGGEENTLPPFDLSDLPTLLREDVSLQHTKEEIQQFFNEHGDDEERAIFLESCYDDTLVQTFRKPERYDFSYIGYKKKDHGLEVWSGNYLDQKSLSYLTFFELQNEVSKLIESGEYLIPTYNKMSPIQKAFYNKTMNRNVDYYLFAYHPQFLKSSSEIISYLKSETDKDKRTEFIKEFYPKEVIEIVVDGITLGFKKEDDHLHIYMGHYDDQAASTNYSWSVVDGEIEGMILSRYFDPSVQIPSSLEQQNAIYENEEQLNNGIFFSQEEIDHILTRGSGFDQGKMRIYQQMLRHESNDKNAEFLKHEYGIGGSHPAFGLIDMNYDAKGIELSRSRQIGEMEISVTLNWKKVAKRINELVQLDRYLSPKEKEYYPTFLQEQINHELEYERQQLADSINMDTVQETDIEDKIETIKEYRWKIGDTVYKGVDEYTILEDGQDIAIQNKNFPLFIDYMSRQEFISLLKENPLNDNLLVEIEAPADTVQETIISEDKQERLYERFKDIAPSLINGTSPYLSYEIGNDRDHTFVIAFDQETNIIDMYHVYEIEGREVMDPHMQFEFDIENNEIVPFYFNNPIVGLEYDLHNGTDPEFETELYDYAIQWLGNIKQKGYYIESEQIYKDETKIGVYFYDYDEDHNIIYTNNPSISQEQQDETPLPLEKINYQILDEHLGAGTPKERYRNNIAAIRLLFSLEEEGRLATKEEQDILAKYVGWGGLSDAFDESKSNWSNEYHELKSLLSEEEYNAARESTLTAFYTPPVVIESIYSIIERFGFHHGNILEPACGTGNFLGKLPASMESSKLYGIELDSITGRIAKQLYQKANIAVEGYEKTSLPDSFFDIAIGNVPFGQFKVSDKRYDRLNFNIHDYFFAKTIDKIRPGGLILFVTSKYTMDKANSSVRKYINERCELLGAIRLPNDTFSESANTKAVSDILILKKRERQMVNDAPWLYTQTDENGRIYNTYFHEHPEMVLGHFEMAKSMYGRDDLTVIPFEDIPLKQSLEEAITHIHGQIDEMVLDESVIDEPEDTIVTIPADPMVRNFSYTMVDGDIYFRENSIMSKIELSQTAKNRVIGMIEIRDCVRELIEYQKDDYDEKIILEQQQKLNDLYDTFTEKYGLINSRGNSLAFREDSAYYLLCSLENINEDGTLRSKADMFTKRTIRKHVVVEKAETSNEALMLSLSEKGQIDFDYMYQLTGFDKEKMIHDLKGVIYKLPHIDDEEDVYVTADEYLSGNVREKLKIASLSAEIDPSYKENVEALKQAMPQDLTASEIEVRIGATWIEPEIYHDFLVEILSPSPFIQERIQVSYSSVTAEWNISNKNWDRGNAKAEKTYGTHRANAYRLIEDCLNLKATKIFDYEYDEDGKKVAVLNKKETTIAQQKQDSIKEAFANWIWKDFDRREHLVKRYNELFNSIRPREYNGDHLDFPNMNSEISLRKHQKDAIAHILYGGNTLLAHVVGAGKTFEMTAACMELKRLGMAQKSMFVVPNHLIEQWGSEFLQLYPSANILVARKQDFEKSKRKTFCSRIATGEWDAVIIGHSQFEKIPVSVERQRKLIEDQIESITLGIQELRRNNGEGYSIKQMEKTKKGLKKRLEKLNSDERKDDVISFEELGVDRLFVDESHNYKNLFLYTKMRNVAGLSQTEAQKSSDMFMKCQYLDEITGGKGVVFATGTPISNSMTEMYTIQRYLQYGTLKQHGLEHFDSWASTFGETVSAIELAPEGTGYRMKTRFARFFNLPELISMFKEVADIKTADMLNLPTPNAHYHNVAVKPSEEQKEIVAELAQRAQKVRDGNVDPTEDNMLKITNDGRKLALDQRLVDPSLDDYPHGKVNACIDNVLRIYEETKDKKSTQLIFCDMSTPSKTSKAFLEQIEQNESVPFMNVYDDIFQKLINKGVPSSEIAYIHDAATDAKKKELFSKVREGKVRILLGSTQKMGAGTNVQDLLIASHDLDCPWRPSDVGRILRTFKIKKNVEVTDNGKIII</sequence>
<feature type="region of interest" description="Disordered" evidence="1">
    <location>
        <begin position="227"/>
        <end position="353"/>
    </location>
</feature>
<feature type="compositionally biased region" description="Polar residues" evidence="1">
    <location>
        <begin position="318"/>
        <end position="345"/>
    </location>
</feature>
<evidence type="ECO:0000313" key="4">
    <source>
        <dbReference type="Proteomes" id="UP000016658"/>
    </source>
</evidence>
<evidence type="ECO:0000256" key="1">
    <source>
        <dbReference type="SAM" id="MobiDB-lite"/>
    </source>
</evidence>
<organism evidence="3 4">
    <name type="scientific">Faecalitalea cylindroides ATCC 27803</name>
    <dbReference type="NCBI Taxonomy" id="649755"/>
    <lineage>
        <taxon>Bacteria</taxon>
        <taxon>Bacillati</taxon>
        <taxon>Bacillota</taxon>
        <taxon>Erysipelotrichia</taxon>
        <taxon>Erysipelotrichales</taxon>
        <taxon>Erysipelotrichaceae</taxon>
        <taxon>Faecalitalea</taxon>
    </lineage>
</organism>
<dbReference type="PRINTS" id="PR00507">
    <property type="entry name" value="N12N6MTFRASE"/>
</dbReference>
<dbReference type="EMBL" id="AWVI01000004">
    <property type="protein sequence ID" value="ERK47509.1"/>
    <property type="molecule type" value="Genomic_DNA"/>
</dbReference>
<dbReference type="SUPFAM" id="SSF53335">
    <property type="entry name" value="S-adenosyl-L-methionine-dependent methyltransferases"/>
    <property type="match status" value="1"/>
</dbReference>
<dbReference type="Pfam" id="PF04851">
    <property type="entry name" value="ResIII"/>
    <property type="match status" value="1"/>
</dbReference>
<dbReference type="SMART" id="SM00487">
    <property type="entry name" value="DEXDc"/>
    <property type="match status" value="1"/>
</dbReference>
<dbReference type="InterPro" id="IPR052933">
    <property type="entry name" value="DNA_Protect_Modify"/>
</dbReference>